<dbReference type="RefSeq" id="WP_019688125.1">
    <property type="nucleotide sequence ID" value="NZ_CP036496.1"/>
</dbReference>
<name>A0A378Y192_PAEPO</name>
<dbReference type="Pfam" id="PF12867">
    <property type="entry name" value="DinB_2"/>
    <property type="match status" value="1"/>
</dbReference>
<evidence type="ECO:0000313" key="2">
    <source>
        <dbReference type="EMBL" id="SUA71042.1"/>
    </source>
</evidence>
<protein>
    <submittedName>
        <fullName evidence="2">DinB superfamily</fullName>
    </submittedName>
</protein>
<dbReference type="Proteomes" id="UP000254400">
    <property type="component" value="Unassembled WGS sequence"/>
</dbReference>
<dbReference type="InterPro" id="IPR034660">
    <property type="entry name" value="DinB/YfiT-like"/>
</dbReference>
<evidence type="ECO:0000313" key="3">
    <source>
        <dbReference type="Proteomes" id="UP000254400"/>
    </source>
</evidence>
<dbReference type="EMBL" id="UGSC01000001">
    <property type="protein sequence ID" value="SUA71042.1"/>
    <property type="molecule type" value="Genomic_DNA"/>
</dbReference>
<organism evidence="2 3">
    <name type="scientific">Paenibacillus polymyxa</name>
    <name type="common">Bacillus polymyxa</name>
    <dbReference type="NCBI Taxonomy" id="1406"/>
    <lineage>
        <taxon>Bacteria</taxon>
        <taxon>Bacillati</taxon>
        <taxon>Bacillota</taxon>
        <taxon>Bacilli</taxon>
        <taxon>Bacillales</taxon>
        <taxon>Paenibacillaceae</taxon>
        <taxon>Paenibacillus</taxon>
    </lineage>
</organism>
<sequence length="151" mass="18405">MNEKSQLLEEFKEWICFVSEIREMDWQIKIAEDKWSVHDIVSHILLWDKYFYEAAIHPILNNTPLTLTHIDFNQFNQDAVEYGKTKTKEELIEMTIQYRNMILQSIESMEDDKFTKEYVDGKFTVISYLRDFIWHDQHHIKQIDELKRRAM</sequence>
<dbReference type="SUPFAM" id="SSF109854">
    <property type="entry name" value="DinB/YfiT-like putative metalloenzymes"/>
    <property type="match status" value="1"/>
</dbReference>
<dbReference type="GeneID" id="93347258"/>
<dbReference type="Gene3D" id="1.20.120.450">
    <property type="entry name" value="dinb family like domain"/>
    <property type="match status" value="1"/>
</dbReference>
<accession>A0A378Y192</accession>
<evidence type="ECO:0000259" key="1">
    <source>
        <dbReference type="Pfam" id="PF12867"/>
    </source>
</evidence>
<feature type="domain" description="DinB-like" evidence="1">
    <location>
        <begin position="18"/>
        <end position="143"/>
    </location>
</feature>
<dbReference type="InterPro" id="IPR024775">
    <property type="entry name" value="DinB-like"/>
</dbReference>
<dbReference type="AlphaFoldDB" id="A0A378Y192"/>
<reference evidence="2 3" key="1">
    <citation type="submission" date="2018-06" db="EMBL/GenBank/DDBJ databases">
        <authorList>
            <consortium name="Pathogen Informatics"/>
            <person name="Doyle S."/>
        </authorList>
    </citation>
    <scope>NUCLEOTIDE SEQUENCE [LARGE SCALE GENOMIC DNA]</scope>
    <source>
        <strain evidence="2 3">NCTC10343</strain>
    </source>
</reference>
<proteinExistence type="predicted"/>
<gene>
    <name evidence="2" type="ORF">NCTC10343_03929</name>
</gene>